<name>A0ACB9CVX5_CICIN</name>
<proteinExistence type="predicted"/>
<comment type="caution">
    <text evidence="1">The sequence shown here is derived from an EMBL/GenBank/DDBJ whole genome shotgun (WGS) entry which is preliminary data.</text>
</comment>
<dbReference type="EMBL" id="CM042013">
    <property type="protein sequence ID" value="KAI3738450.1"/>
    <property type="molecule type" value="Genomic_DNA"/>
</dbReference>
<reference evidence="1 2" key="2">
    <citation type="journal article" date="2022" name="Mol. Ecol. Resour.">
        <title>The genomes of chicory, endive, great burdock and yacon provide insights into Asteraceae paleo-polyploidization history and plant inulin production.</title>
        <authorList>
            <person name="Fan W."/>
            <person name="Wang S."/>
            <person name="Wang H."/>
            <person name="Wang A."/>
            <person name="Jiang F."/>
            <person name="Liu H."/>
            <person name="Zhao H."/>
            <person name="Xu D."/>
            <person name="Zhang Y."/>
        </authorList>
    </citation>
    <scope>NUCLEOTIDE SEQUENCE [LARGE SCALE GENOMIC DNA]</scope>
    <source>
        <strain evidence="2">cv. Punajuju</strain>
        <tissue evidence="1">Leaves</tissue>
    </source>
</reference>
<sequence>MKALTEQAKKIGIESEKVDLASVEKTATKKKVRIVKKIVKKIVIKKVPKRVSVASHRNDLEKVGSPNPNDNSSMEIQAPVPVEIEKPNFSVNDIRQVENTKEFEVSDRETNVRSVENTDCCRDKTERSDLVTASVSDDQNQIELLDREHDTKNMDVEEHAGEEVDESVKEHSEKTECDGVKLEGGSSKDMDEQVEKMEHIDQKPGDAVECQEGMKEVMNSEKTDGLNLQEDSSEKQVASRFHMKNRTKIFIHGLDQETKEEDIRKVFEEVGEVLEVKIITNYRSGKSRGCGFIKYASADIATLALKKYNNVEIHGRLCHTTAVDGSDTILLNNIDKTWNNEHVLKLLQKFGIRNITEVSVVPDPQNPKLNRGFAYLELETKRDAQIVYRKLQNKNVFGNIKVTWAESLEKEEIHNSNNNNNNYTNSVYAENIPSTWDEKEVKEHFKTFGEIESIALAKNLRSTYRSDFAFINYKTCEGAHSCIEALTYKKSKGDDGIKVSFTKSMPKVKPSMKTFSGSTVTEVKQKSYPRPHKPEIIGRHEDGRKKGESSTTDELVRLLREQASWKHGGPSLTLTQGMNSGHHHQPPFVGKQPFTQLGTRSLYQDPRAYHQTHHQIPNAPLPRPTENGVGLPSFGHSHYASGSFNVIGANPRYFQTRDQASYHGSSSVYRQMR</sequence>
<evidence type="ECO:0000313" key="2">
    <source>
        <dbReference type="Proteomes" id="UP001055811"/>
    </source>
</evidence>
<protein>
    <submittedName>
        <fullName evidence="1">Uncharacterized protein</fullName>
    </submittedName>
</protein>
<evidence type="ECO:0000313" key="1">
    <source>
        <dbReference type="EMBL" id="KAI3738450.1"/>
    </source>
</evidence>
<dbReference type="Proteomes" id="UP001055811">
    <property type="component" value="Linkage Group LG05"/>
</dbReference>
<keyword evidence="2" id="KW-1185">Reference proteome</keyword>
<accession>A0ACB9CVX5</accession>
<reference evidence="2" key="1">
    <citation type="journal article" date="2022" name="Mol. Ecol. Resour.">
        <title>The genomes of chicory, endive, great burdock and yacon provide insights into Asteraceae palaeo-polyploidization history and plant inulin production.</title>
        <authorList>
            <person name="Fan W."/>
            <person name="Wang S."/>
            <person name="Wang H."/>
            <person name="Wang A."/>
            <person name="Jiang F."/>
            <person name="Liu H."/>
            <person name="Zhao H."/>
            <person name="Xu D."/>
            <person name="Zhang Y."/>
        </authorList>
    </citation>
    <scope>NUCLEOTIDE SEQUENCE [LARGE SCALE GENOMIC DNA]</scope>
    <source>
        <strain evidence="2">cv. Punajuju</strain>
    </source>
</reference>
<organism evidence="1 2">
    <name type="scientific">Cichorium intybus</name>
    <name type="common">Chicory</name>
    <dbReference type="NCBI Taxonomy" id="13427"/>
    <lineage>
        <taxon>Eukaryota</taxon>
        <taxon>Viridiplantae</taxon>
        <taxon>Streptophyta</taxon>
        <taxon>Embryophyta</taxon>
        <taxon>Tracheophyta</taxon>
        <taxon>Spermatophyta</taxon>
        <taxon>Magnoliopsida</taxon>
        <taxon>eudicotyledons</taxon>
        <taxon>Gunneridae</taxon>
        <taxon>Pentapetalae</taxon>
        <taxon>asterids</taxon>
        <taxon>campanulids</taxon>
        <taxon>Asterales</taxon>
        <taxon>Asteraceae</taxon>
        <taxon>Cichorioideae</taxon>
        <taxon>Cichorieae</taxon>
        <taxon>Cichoriinae</taxon>
        <taxon>Cichorium</taxon>
    </lineage>
</organism>
<gene>
    <name evidence="1" type="ORF">L2E82_28482</name>
</gene>